<feature type="active site" description="Proton donor" evidence="5">
    <location>
        <position position="124"/>
    </location>
</feature>
<comment type="caution">
    <text evidence="7">The sequence shown here is derived from an EMBL/GenBank/DDBJ whole genome shotgun (WGS) entry which is preliminary data.</text>
</comment>
<organism evidence="7 8">
    <name type="scientific">Photobacterium sanctipauli</name>
    <dbReference type="NCBI Taxonomy" id="1342794"/>
    <lineage>
        <taxon>Bacteria</taxon>
        <taxon>Pseudomonadati</taxon>
        <taxon>Pseudomonadota</taxon>
        <taxon>Gammaproteobacteria</taxon>
        <taxon>Vibrionales</taxon>
        <taxon>Vibrionaceae</taxon>
        <taxon>Photobacterium</taxon>
    </lineage>
</organism>
<dbReference type="InterPro" id="IPR050438">
    <property type="entry name" value="LMW_PTPase"/>
</dbReference>
<dbReference type="SUPFAM" id="SSF52788">
    <property type="entry name" value="Phosphotyrosine protein phosphatases I"/>
    <property type="match status" value="1"/>
</dbReference>
<proteinExistence type="inferred from homology"/>
<comment type="similarity">
    <text evidence="1">Belongs to the low molecular weight phosphotyrosine protein phosphatase family.</text>
</comment>
<dbReference type="CDD" id="cd16343">
    <property type="entry name" value="LMWPTP"/>
    <property type="match status" value="1"/>
</dbReference>
<evidence type="ECO:0000256" key="2">
    <source>
        <dbReference type="ARBA" id="ARBA00013064"/>
    </source>
</evidence>
<dbReference type="SMART" id="SM00226">
    <property type="entry name" value="LMWPc"/>
    <property type="match status" value="1"/>
</dbReference>
<dbReference type="GO" id="GO:0004725">
    <property type="term" value="F:protein tyrosine phosphatase activity"/>
    <property type="evidence" value="ECO:0007669"/>
    <property type="project" value="UniProtKB-EC"/>
</dbReference>
<dbReference type="EC" id="3.1.3.48" evidence="2"/>
<accession>A0A2T3NN89</accession>
<dbReference type="OrthoDB" id="9784339at2"/>
<keyword evidence="3" id="KW-0378">Hydrolase</keyword>
<reference evidence="7 8" key="1">
    <citation type="submission" date="2018-01" db="EMBL/GenBank/DDBJ databases">
        <title>Whole genome sequencing of Histamine producing bacteria.</title>
        <authorList>
            <person name="Butler K."/>
        </authorList>
    </citation>
    <scope>NUCLEOTIDE SEQUENCE [LARGE SCALE GENOMIC DNA]</scope>
    <source>
        <strain evidence="7 8">DSM 100436</strain>
    </source>
</reference>
<evidence type="ECO:0000256" key="1">
    <source>
        <dbReference type="ARBA" id="ARBA00011063"/>
    </source>
</evidence>
<dbReference type="EMBL" id="PYMA01000016">
    <property type="protein sequence ID" value="PSW16949.1"/>
    <property type="molecule type" value="Genomic_DNA"/>
</dbReference>
<dbReference type="PRINTS" id="PR00719">
    <property type="entry name" value="LMWPTPASE"/>
</dbReference>
<sequence>MAYKILVVCMGNICRSPTGEAILRAKSQERGGYVTVDSAGTIGYHQGEQPDPRSMAAGEARGYSFDGIRSRKITADDFEHFDLILAADHANLADMQAICPDEYQHKLKLFLSYGNNPDFEEIPDPYYGGSNGFELVLDLIEEASDAVLDSIQQ</sequence>
<evidence type="ECO:0000259" key="6">
    <source>
        <dbReference type="SMART" id="SM00226"/>
    </source>
</evidence>
<name>A0A2T3NN89_9GAMM</name>
<dbReference type="InterPro" id="IPR023485">
    <property type="entry name" value="Ptyr_pPase"/>
</dbReference>
<evidence type="ECO:0000256" key="3">
    <source>
        <dbReference type="ARBA" id="ARBA00022801"/>
    </source>
</evidence>
<dbReference type="InterPro" id="IPR036196">
    <property type="entry name" value="Ptyr_pPase_sf"/>
</dbReference>
<feature type="active site" description="Nucleophile" evidence="5">
    <location>
        <position position="9"/>
    </location>
</feature>
<evidence type="ECO:0000313" key="7">
    <source>
        <dbReference type="EMBL" id="PSW16949.1"/>
    </source>
</evidence>
<dbReference type="RefSeq" id="WP_036824374.1">
    <property type="nucleotide sequence ID" value="NZ_JGVO01000535.1"/>
</dbReference>
<feature type="domain" description="Phosphotyrosine protein phosphatase I" evidence="6">
    <location>
        <begin position="3"/>
        <end position="150"/>
    </location>
</feature>
<dbReference type="PANTHER" id="PTHR11717:SF7">
    <property type="entry name" value="LOW MOLECULAR WEIGHT PHOSPHOTYROSINE PROTEIN PHOSPHATASE"/>
    <property type="match status" value="1"/>
</dbReference>
<dbReference type="PANTHER" id="PTHR11717">
    <property type="entry name" value="LOW MOLECULAR WEIGHT PROTEIN TYROSINE PHOSPHATASE"/>
    <property type="match status" value="1"/>
</dbReference>
<dbReference type="AlphaFoldDB" id="A0A2T3NN89"/>
<evidence type="ECO:0000256" key="5">
    <source>
        <dbReference type="PIRSR" id="PIRSR617867-1"/>
    </source>
</evidence>
<gene>
    <name evidence="7" type="ORF">C9I98_20630</name>
</gene>
<keyword evidence="4" id="KW-0904">Protein phosphatase</keyword>
<dbReference type="Proteomes" id="UP000241771">
    <property type="component" value="Unassembled WGS sequence"/>
</dbReference>
<dbReference type="InterPro" id="IPR017867">
    <property type="entry name" value="Tyr_phospatase_low_mol_wt"/>
</dbReference>
<dbReference type="Gene3D" id="3.40.50.2300">
    <property type="match status" value="1"/>
</dbReference>
<evidence type="ECO:0000256" key="4">
    <source>
        <dbReference type="ARBA" id="ARBA00022912"/>
    </source>
</evidence>
<feature type="active site" evidence="5">
    <location>
        <position position="15"/>
    </location>
</feature>
<protein>
    <recommendedName>
        <fullName evidence="2">protein-tyrosine-phosphatase</fullName>
        <ecNumber evidence="2">3.1.3.48</ecNumber>
    </recommendedName>
</protein>
<evidence type="ECO:0000313" key="8">
    <source>
        <dbReference type="Proteomes" id="UP000241771"/>
    </source>
</evidence>
<dbReference type="Pfam" id="PF01451">
    <property type="entry name" value="LMWPc"/>
    <property type="match status" value="1"/>
</dbReference>
<keyword evidence="8" id="KW-1185">Reference proteome</keyword>